<protein>
    <submittedName>
        <fullName evidence="2">Uncharacterized protein</fullName>
    </submittedName>
</protein>
<evidence type="ECO:0000313" key="3">
    <source>
        <dbReference type="Proteomes" id="UP000233551"/>
    </source>
</evidence>
<dbReference type="AlphaFoldDB" id="A0A2I0I591"/>
<organism evidence="2 3">
    <name type="scientific">Punica granatum</name>
    <name type="common">Pomegranate</name>
    <dbReference type="NCBI Taxonomy" id="22663"/>
    <lineage>
        <taxon>Eukaryota</taxon>
        <taxon>Viridiplantae</taxon>
        <taxon>Streptophyta</taxon>
        <taxon>Embryophyta</taxon>
        <taxon>Tracheophyta</taxon>
        <taxon>Spermatophyta</taxon>
        <taxon>Magnoliopsida</taxon>
        <taxon>eudicotyledons</taxon>
        <taxon>Gunneridae</taxon>
        <taxon>Pentapetalae</taxon>
        <taxon>rosids</taxon>
        <taxon>malvids</taxon>
        <taxon>Myrtales</taxon>
        <taxon>Lythraceae</taxon>
        <taxon>Punica</taxon>
    </lineage>
</organism>
<dbReference type="Proteomes" id="UP000233551">
    <property type="component" value="Unassembled WGS sequence"/>
</dbReference>
<name>A0A2I0I591_PUNGR</name>
<reference evidence="2 3" key="1">
    <citation type="submission" date="2017-11" db="EMBL/GenBank/DDBJ databases">
        <title>De-novo sequencing of pomegranate (Punica granatum L.) genome.</title>
        <authorList>
            <person name="Akparov Z."/>
            <person name="Amiraslanov A."/>
            <person name="Hajiyeva S."/>
            <person name="Abbasov M."/>
            <person name="Kaur K."/>
            <person name="Hamwieh A."/>
            <person name="Solovyev V."/>
            <person name="Salamov A."/>
            <person name="Braich B."/>
            <person name="Kosarev P."/>
            <person name="Mahmoud A."/>
            <person name="Hajiyev E."/>
            <person name="Babayeva S."/>
            <person name="Izzatullayeva V."/>
            <person name="Mammadov A."/>
            <person name="Mammadov A."/>
            <person name="Sharifova S."/>
            <person name="Ojaghi J."/>
            <person name="Eynullazada K."/>
            <person name="Bayramov B."/>
            <person name="Abdulazimova A."/>
            <person name="Shahmuradov I."/>
        </authorList>
    </citation>
    <scope>NUCLEOTIDE SEQUENCE [LARGE SCALE GENOMIC DNA]</scope>
    <source>
        <strain evidence="3">cv. AG2017</strain>
        <tissue evidence="2">Leaf</tissue>
    </source>
</reference>
<gene>
    <name evidence="2" type="ORF">CRG98_040475</name>
</gene>
<feature type="region of interest" description="Disordered" evidence="1">
    <location>
        <begin position="1"/>
        <end position="22"/>
    </location>
</feature>
<comment type="caution">
    <text evidence="2">The sequence shown here is derived from an EMBL/GenBank/DDBJ whole genome shotgun (WGS) entry which is preliminary data.</text>
</comment>
<feature type="compositionally biased region" description="Low complexity" evidence="1">
    <location>
        <begin position="13"/>
        <end position="22"/>
    </location>
</feature>
<feature type="non-terminal residue" evidence="2">
    <location>
        <position position="65"/>
    </location>
</feature>
<evidence type="ECO:0000313" key="2">
    <source>
        <dbReference type="EMBL" id="PKI39138.1"/>
    </source>
</evidence>
<sequence length="65" mass="6580">MAVAVNAAVTLPSSKTSSSPSIRFSSIAPERIAFSKGVGYLKNGLVTGGKAASIRAQVATETPTK</sequence>
<proteinExistence type="predicted"/>
<dbReference type="EMBL" id="PGOL01003884">
    <property type="protein sequence ID" value="PKI39138.1"/>
    <property type="molecule type" value="Genomic_DNA"/>
</dbReference>
<dbReference type="STRING" id="22663.A0A2I0I591"/>
<accession>A0A2I0I591</accession>
<keyword evidence="3" id="KW-1185">Reference proteome</keyword>
<evidence type="ECO:0000256" key="1">
    <source>
        <dbReference type="SAM" id="MobiDB-lite"/>
    </source>
</evidence>